<keyword evidence="6 14" id="KW-0032">Aminotransferase</keyword>
<accession>A0ABD5X807</accession>
<evidence type="ECO:0000256" key="4">
    <source>
        <dbReference type="ARBA" id="ARBA00005072"/>
    </source>
</evidence>
<keyword evidence="7 14" id="KW-0028">Amino-acid biosynthesis</keyword>
<dbReference type="SUPFAM" id="SSF56752">
    <property type="entry name" value="D-aminoacid aminotransferase-like PLP-dependent enzymes"/>
    <property type="match status" value="1"/>
</dbReference>
<keyword evidence="8 14" id="KW-0808">Transferase</keyword>
<evidence type="ECO:0000313" key="16">
    <source>
        <dbReference type="Proteomes" id="UP001596414"/>
    </source>
</evidence>
<keyword evidence="9 14" id="KW-0663">Pyridoxal phosphate</keyword>
<comment type="catalytic activity">
    <reaction evidence="12 14">
        <text>L-isoleucine + 2-oxoglutarate = (S)-3-methyl-2-oxopentanoate + L-glutamate</text>
        <dbReference type="Rhea" id="RHEA:24801"/>
        <dbReference type="ChEBI" id="CHEBI:16810"/>
        <dbReference type="ChEBI" id="CHEBI:29985"/>
        <dbReference type="ChEBI" id="CHEBI:35146"/>
        <dbReference type="ChEBI" id="CHEBI:58045"/>
        <dbReference type="EC" id="2.6.1.42"/>
    </reaction>
</comment>
<evidence type="ECO:0000256" key="3">
    <source>
        <dbReference type="ARBA" id="ARBA00004931"/>
    </source>
</evidence>
<dbReference type="Pfam" id="PF01063">
    <property type="entry name" value="Aminotran_4"/>
    <property type="match status" value="1"/>
</dbReference>
<protein>
    <recommendedName>
        <fullName evidence="14">Branched-chain-amino-acid aminotransferase</fullName>
        <shortName evidence="14">BCAT</shortName>
        <ecNumber evidence="14">2.6.1.42</ecNumber>
    </recommendedName>
</protein>
<comment type="pathway">
    <text evidence="4 14">Amino-acid biosynthesis; L-leucine biosynthesis; L-leucine from 3-methyl-2-oxobutanoate: step 4/4.</text>
</comment>
<dbReference type="InterPro" id="IPR043132">
    <property type="entry name" value="BCAT-like_C"/>
</dbReference>
<reference evidence="15 16" key="1">
    <citation type="journal article" date="2014" name="Int. J. Syst. Evol. Microbiol.">
        <title>Complete genome sequence of Corynebacterium casei LMG S-19264T (=DSM 44701T), isolated from a smear-ripened cheese.</title>
        <authorList>
            <consortium name="US DOE Joint Genome Institute (JGI-PGF)"/>
            <person name="Walter F."/>
            <person name="Albersmeier A."/>
            <person name="Kalinowski J."/>
            <person name="Ruckert C."/>
        </authorList>
    </citation>
    <scope>NUCLEOTIDE SEQUENCE [LARGE SCALE GENOMIC DNA]</scope>
    <source>
        <strain evidence="15 16">CGMCC 4.7215</strain>
    </source>
</reference>
<dbReference type="InterPro" id="IPR050571">
    <property type="entry name" value="Class-IV_PLP-Dep_Aminotrnsfr"/>
</dbReference>
<dbReference type="CDD" id="cd01557">
    <property type="entry name" value="BCAT_beta_family"/>
    <property type="match status" value="1"/>
</dbReference>
<comment type="catalytic activity">
    <reaction evidence="13 14">
        <text>L-leucine + 2-oxoglutarate = 4-methyl-2-oxopentanoate + L-glutamate</text>
        <dbReference type="Rhea" id="RHEA:18321"/>
        <dbReference type="ChEBI" id="CHEBI:16810"/>
        <dbReference type="ChEBI" id="CHEBI:17865"/>
        <dbReference type="ChEBI" id="CHEBI:29985"/>
        <dbReference type="ChEBI" id="CHEBI:57427"/>
        <dbReference type="EC" id="2.6.1.42"/>
    </reaction>
</comment>
<sequence>MSFDEMDVGTIWMDGEFVDWDDATVHVLTHGLHYGTGIFEGVRCYETDDGPAVFRWEEHLERFYQSAKPFEMEIPFEPDELTEATLELIRREELASCYIRPVAFYGYEMLGLNPSGCPVETAIAVWPWGTYLGEDALEQGVDVGISSWRKHASSQIPTNAKMTGPYANSVLASLEAKSHDYVEGIILNKEGNVAEGPGENLFVVRDGEVLTPGLAEGVLDGITRRSVIEIARDQGYTVHDDATISRGELYTADELFFTGTAAEVTPIRTVDDRTIGEGTRGPVTEDIQARFFEIVDSQPEEYADWFTLV</sequence>
<dbReference type="Gene3D" id="3.20.10.10">
    <property type="entry name" value="D-amino Acid Aminotransferase, subunit A, domain 2"/>
    <property type="match status" value="1"/>
</dbReference>
<evidence type="ECO:0000256" key="12">
    <source>
        <dbReference type="ARBA" id="ARBA00048798"/>
    </source>
</evidence>
<dbReference type="InterPro" id="IPR005785">
    <property type="entry name" value="B_amino_transI"/>
</dbReference>
<comment type="pathway">
    <text evidence="3 14">Amino-acid biosynthesis; L-valine biosynthesis; L-valine from pyruvate: step 4/4.</text>
</comment>
<evidence type="ECO:0000256" key="13">
    <source>
        <dbReference type="ARBA" id="ARBA00049229"/>
    </source>
</evidence>
<evidence type="ECO:0000256" key="9">
    <source>
        <dbReference type="ARBA" id="ARBA00022898"/>
    </source>
</evidence>
<dbReference type="NCBIfam" id="TIGR01122">
    <property type="entry name" value="ilvE_I"/>
    <property type="match status" value="1"/>
</dbReference>
<evidence type="ECO:0000256" key="10">
    <source>
        <dbReference type="ARBA" id="ARBA00023304"/>
    </source>
</evidence>
<dbReference type="NCBIfam" id="NF005146">
    <property type="entry name" value="PRK06606.1"/>
    <property type="match status" value="1"/>
</dbReference>
<comment type="caution">
    <text evidence="15">The sequence shown here is derived from an EMBL/GenBank/DDBJ whole genome shotgun (WGS) entry which is preliminary data.</text>
</comment>
<evidence type="ECO:0000256" key="11">
    <source>
        <dbReference type="ARBA" id="ARBA00048212"/>
    </source>
</evidence>
<dbReference type="InterPro" id="IPR033939">
    <property type="entry name" value="BCAT_family"/>
</dbReference>
<dbReference type="Proteomes" id="UP001596414">
    <property type="component" value="Unassembled WGS sequence"/>
</dbReference>
<evidence type="ECO:0000256" key="1">
    <source>
        <dbReference type="ARBA" id="ARBA00001933"/>
    </source>
</evidence>
<comment type="function">
    <text evidence="14">Acts on leucine, isoleucine and valine.</text>
</comment>
<dbReference type="PANTHER" id="PTHR42743:SF11">
    <property type="entry name" value="AMINODEOXYCHORISMATE LYASE"/>
    <property type="match status" value="1"/>
</dbReference>
<gene>
    <name evidence="14" type="primary">ilvE</name>
    <name evidence="15" type="ORF">ACFQJ7_14840</name>
</gene>
<organism evidence="15 16">
    <name type="scientific">Halovenus rubra</name>
    <dbReference type="NCBI Taxonomy" id="869890"/>
    <lineage>
        <taxon>Archaea</taxon>
        <taxon>Methanobacteriati</taxon>
        <taxon>Methanobacteriota</taxon>
        <taxon>Stenosarchaea group</taxon>
        <taxon>Halobacteria</taxon>
        <taxon>Halobacteriales</taxon>
        <taxon>Haloarculaceae</taxon>
        <taxon>Halovenus</taxon>
    </lineage>
</organism>
<evidence type="ECO:0000256" key="7">
    <source>
        <dbReference type="ARBA" id="ARBA00022605"/>
    </source>
</evidence>
<dbReference type="InterPro" id="IPR036038">
    <property type="entry name" value="Aminotransferase-like"/>
</dbReference>
<evidence type="ECO:0000256" key="2">
    <source>
        <dbReference type="ARBA" id="ARBA00004824"/>
    </source>
</evidence>
<dbReference type="PANTHER" id="PTHR42743">
    <property type="entry name" value="AMINO-ACID AMINOTRANSFERASE"/>
    <property type="match status" value="1"/>
</dbReference>
<comment type="similarity">
    <text evidence="5 14">Belongs to the class-IV pyridoxal-phosphate-dependent aminotransferase family.</text>
</comment>
<dbReference type="Gene3D" id="3.30.470.10">
    <property type="match status" value="1"/>
</dbReference>
<proteinExistence type="inferred from homology"/>
<comment type="pathway">
    <text evidence="2 14">Amino-acid biosynthesis; L-isoleucine biosynthesis; L-isoleucine from 2-oxobutanoate: step 4/4.</text>
</comment>
<evidence type="ECO:0000256" key="14">
    <source>
        <dbReference type="RuleBase" id="RU364094"/>
    </source>
</evidence>
<evidence type="ECO:0000313" key="15">
    <source>
        <dbReference type="EMBL" id="MFC7127276.1"/>
    </source>
</evidence>
<dbReference type="EMBL" id="JBHSZQ010000049">
    <property type="protein sequence ID" value="MFC7127276.1"/>
    <property type="molecule type" value="Genomic_DNA"/>
</dbReference>
<evidence type="ECO:0000256" key="8">
    <source>
        <dbReference type="ARBA" id="ARBA00022679"/>
    </source>
</evidence>
<dbReference type="RefSeq" id="WP_267636585.1">
    <property type="nucleotide sequence ID" value="NZ_JAODIY010000005.1"/>
</dbReference>
<dbReference type="AlphaFoldDB" id="A0ABD5X807"/>
<dbReference type="GO" id="GO:0009082">
    <property type="term" value="P:branched-chain amino acid biosynthetic process"/>
    <property type="evidence" value="ECO:0007669"/>
    <property type="project" value="UniProtKB-KW"/>
</dbReference>
<name>A0ABD5X807_9EURY</name>
<evidence type="ECO:0000256" key="5">
    <source>
        <dbReference type="ARBA" id="ARBA00009320"/>
    </source>
</evidence>
<dbReference type="InterPro" id="IPR043131">
    <property type="entry name" value="BCAT-like_N"/>
</dbReference>
<dbReference type="InterPro" id="IPR001544">
    <property type="entry name" value="Aminotrans_IV"/>
</dbReference>
<dbReference type="GO" id="GO:0008652">
    <property type="term" value="P:amino acid biosynthetic process"/>
    <property type="evidence" value="ECO:0007669"/>
    <property type="project" value="UniProtKB-KW"/>
</dbReference>
<dbReference type="EC" id="2.6.1.42" evidence="14"/>
<comment type="cofactor">
    <cofactor evidence="1 14">
        <name>pyridoxal 5'-phosphate</name>
        <dbReference type="ChEBI" id="CHEBI:597326"/>
    </cofactor>
</comment>
<evidence type="ECO:0000256" key="6">
    <source>
        <dbReference type="ARBA" id="ARBA00022576"/>
    </source>
</evidence>
<comment type="catalytic activity">
    <reaction evidence="11 14">
        <text>L-valine + 2-oxoglutarate = 3-methyl-2-oxobutanoate + L-glutamate</text>
        <dbReference type="Rhea" id="RHEA:24813"/>
        <dbReference type="ChEBI" id="CHEBI:11851"/>
        <dbReference type="ChEBI" id="CHEBI:16810"/>
        <dbReference type="ChEBI" id="CHEBI:29985"/>
        <dbReference type="ChEBI" id="CHEBI:57762"/>
        <dbReference type="EC" id="2.6.1.42"/>
    </reaction>
</comment>
<dbReference type="FunFam" id="3.20.10.10:FF:000002">
    <property type="entry name" value="D-alanine aminotransferase"/>
    <property type="match status" value="1"/>
</dbReference>
<keyword evidence="10 14" id="KW-0100">Branched-chain amino acid biosynthesis</keyword>
<dbReference type="GO" id="GO:0004084">
    <property type="term" value="F:branched-chain-amino-acid transaminase activity"/>
    <property type="evidence" value="ECO:0007669"/>
    <property type="project" value="UniProtKB-EC"/>
</dbReference>